<dbReference type="Pfam" id="PF13450">
    <property type="entry name" value="NAD_binding_8"/>
    <property type="match status" value="1"/>
</dbReference>
<evidence type="ECO:0000256" key="3">
    <source>
        <dbReference type="ARBA" id="ARBA00012535"/>
    </source>
</evidence>
<evidence type="ECO:0000313" key="9">
    <source>
        <dbReference type="Proteomes" id="UP001500238"/>
    </source>
</evidence>
<dbReference type="Gene3D" id="3.50.50.60">
    <property type="entry name" value="FAD/NAD(P)-binding domain"/>
    <property type="match status" value="2"/>
</dbReference>
<comment type="caution">
    <text evidence="8">The sequence shown here is derived from an EMBL/GenBank/DDBJ whole genome shotgun (WGS) entry which is preliminary data.</text>
</comment>
<dbReference type="PANTHER" id="PTHR10742">
    <property type="entry name" value="FLAVIN MONOAMINE OXIDASE"/>
    <property type="match status" value="1"/>
</dbReference>
<accession>A0ABP3T0C7</accession>
<sequence>MGRTVVIGGGAAGIAAARRLHDAGANVLLVEASDRLGGRALSLRLPHAPPLPRDGDMVAAVEITTPPLSHPRAGPGYGLDTFSDTPPMLSTGGPTSARGEQPGMIVDAGCGWLHSARRNPWTAIAEREGIGIDRSSPNWGVQWRDLGYPPAEQQAFREAYACFETTAHAALDGPDRPLSAFVPADDPWRPMIDAISGYANGAPLDQVSLHDWASYEDAATEDNWALPSGYGTLVVGHVGAAPVRLDTPVTRIDHRGPTIRLDTPAGTIEADRIILAIPTTAYRTLRFDPALTVKQDAAAALPLGLADKVFVAVDAPEWPANAHLVGDPHRTCTASHRLSPFGLPIIESFFGGACAEAMPDAHAAADFALAELVTLLGASWRARLTPLAATHWRGMPYIHGSYSHARVGHAAARAALAATIDDRLFFAGEACSDHDFSTAHGAYLTGIDAADAILGLLAATRRT</sequence>
<dbReference type="InterPro" id="IPR050281">
    <property type="entry name" value="Flavin_monoamine_oxidase"/>
</dbReference>
<dbReference type="EMBL" id="BAAAES010000009">
    <property type="protein sequence ID" value="GAA0671818.1"/>
    <property type="molecule type" value="Genomic_DNA"/>
</dbReference>
<evidence type="ECO:0000256" key="6">
    <source>
        <dbReference type="ARBA" id="ARBA00047321"/>
    </source>
</evidence>
<evidence type="ECO:0000256" key="5">
    <source>
        <dbReference type="ARBA" id="ARBA00023070"/>
    </source>
</evidence>
<dbReference type="Proteomes" id="UP001500238">
    <property type="component" value="Unassembled WGS sequence"/>
</dbReference>
<evidence type="ECO:0000259" key="7">
    <source>
        <dbReference type="Pfam" id="PF01593"/>
    </source>
</evidence>
<keyword evidence="5" id="KW-0073">Auxin biosynthesis</keyword>
<comment type="similarity">
    <text evidence="2">Belongs to the tryptophan 2-monooxygenase family.</text>
</comment>
<proteinExistence type="inferred from homology"/>
<feature type="domain" description="Amine oxidase" evidence="7">
    <location>
        <begin position="221"/>
        <end position="454"/>
    </location>
</feature>
<evidence type="ECO:0000256" key="2">
    <source>
        <dbReference type="ARBA" id="ARBA00005833"/>
    </source>
</evidence>
<evidence type="ECO:0000256" key="1">
    <source>
        <dbReference type="ARBA" id="ARBA00004814"/>
    </source>
</evidence>
<dbReference type="InterPro" id="IPR002937">
    <property type="entry name" value="Amino_oxidase"/>
</dbReference>
<organism evidence="8 9">
    <name type="scientific">Sphingomonas insulae</name>
    <dbReference type="NCBI Taxonomy" id="424800"/>
    <lineage>
        <taxon>Bacteria</taxon>
        <taxon>Pseudomonadati</taxon>
        <taxon>Pseudomonadota</taxon>
        <taxon>Alphaproteobacteria</taxon>
        <taxon>Sphingomonadales</taxon>
        <taxon>Sphingomonadaceae</taxon>
        <taxon>Sphingomonas</taxon>
    </lineage>
</organism>
<evidence type="ECO:0000256" key="4">
    <source>
        <dbReference type="ARBA" id="ARBA00017871"/>
    </source>
</evidence>
<dbReference type="SUPFAM" id="SSF54373">
    <property type="entry name" value="FAD-linked reductases, C-terminal domain"/>
    <property type="match status" value="1"/>
</dbReference>
<dbReference type="PANTHER" id="PTHR10742:SF410">
    <property type="entry name" value="LYSINE-SPECIFIC HISTONE DEMETHYLASE 2"/>
    <property type="match status" value="1"/>
</dbReference>
<comment type="catalytic activity">
    <reaction evidence="6">
        <text>L-tryptophan + O2 = indole-3-acetamide + CO2 + H2O</text>
        <dbReference type="Rhea" id="RHEA:16165"/>
        <dbReference type="ChEBI" id="CHEBI:15377"/>
        <dbReference type="ChEBI" id="CHEBI:15379"/>
        <dbReference type="ChEBI" id="CHEBI:16031"/>
        <dbReference type="ChEBI" id="CHEBI:16526"/>
        <dbReference type="ChEBI" id="CHEBI:57912"/>
        <dbReference type="EC" id="1.13.12.3"/>
    </reaction>
</comment>
<gene>
    <name evidence="8" type="ORF">GCM10009102_23570</name>
</gene>
<dbReference type="RefSeq" id="WP_163958508.1">
    <property type="nucleotide sequence ID" value="NZ_BAAAES010000009.1"/>
</dbReference>
<reference evidence="9" key="1">
    <citation type="journal article" date="2019" name="Int. J. Syst. Evol. Microbiol.">
        <title>The Global Catalogue of Microorganisms (GCM) 10K type strain sequencing project: providing services to taxonomists for standard genome sequencing and annotation.</title>
        <authorList>
            <consortium name="The Broad Institute Genomics Platform"/>
            <consortium name="The Broad Institute Genome Sequencing Center for Infectious Disease"/>
            <person name="Wu L."/>
            <person name="Ma J."/>
        </authorList>
    </citation>
    <scope>NUCLEOTIDE SEQUENCE [LARGE SCALE GENOMIC DNA]</scope>
    <source>
        <strain evidence="9">JCM 14603</strain>
    </source>
</reference>
<protein>
    <recommendedName>
        <fullName evidence="4">Tryptophan 2-monooxygenase</fullName>
        <ecNumber evidence="3">1.13.12.3</ecNumber>
    </recommendedName>
</protein>
<comment type="pathway">
    <text evidence="1">Plant hormone metabolism; auxin biosynthesis.</text>
</comment>
<evidence type="ECO:0000313" key="8">
    <source>
        <dbReference type="EMBL" id="GAA0671818.1"/>
    </source>
</evidence>
<dbReference type="InterPro" id="IPR036188">
    <property type="entry name" value="FAD/NAD-bd_sf"/>
</dbReference>
<keyword evidence="9" id="KW-1185">Reference proteome</keyword>
<dbReference type="EC" id="1.13.12.3" evidence="3"/>
<dbReference type="Pfam" id="PF01593">
    <property type="entry name" value="Amino_oxidase"/>
    <property type="match status" value="1"/>
</dbReference>
<dbReference type="SUPFAM" id="SSF51905">
    <property type="entry name" value="FAD/NAD(P)-binding domain"/>
    <property type="match status" value="1"/>
</dbReference>
<name>A0ABP3T0C7_9SPHN</name>